<name>A0ABM8FPD9_9BACT</name>
<protein>
    <recommendedName>
        <fullName evidence="4">Porin</fullName>
    </recommendedName>
</protein>
<evidence type="ECO:0008006" key="4">
    <source>
        <dbReference type="Google" id="ProtNLM"/>
    </source>
</evidence>
<dbReference type="InterPro" id="IPR023614">
    <property type="entry name" value="Porin_dom_sf"/>
</dbReference>
<keyword evidence="3" id="KW-1185">Reference proteome</keyword>
<evidence type="ECO:0000256" key="1">
    <source>
        <dbReference type="SAM" id="SignalP"/>
    </source>
</evidence>
<feature type="chain" id="PRO_5046336453" description="Porin" evidence="1">
    <location>
        <begin position="21"/>
        <end position="389"/>
    </location>
</feature>
<keyword evidence="1" id="KW-0732">Signal</keyword>
<dbReference type="SUPFAM" id="SSF56935">
    <property type="entry name" value="Porins"/>
    <property type="match status" value="1"/>
</dbReference>
<gene>
    <name evidence="2" type="ORF">HCR_21160</name>
</gene>
<dbReference type="Gene3D" id="2.40.160.10">
    <property type="entry name" value="Porin"/>
    <property type="match status" value="1"/>
</dbReference>
<reference evidence="2 3" key="1">
    <citation type="submission" date="2023-03" db="EMBL/GenBank/DDBJ databases">
        <title>Description of Hydrogenimonas sp. ISO32.</title>
        <authorList>
            <person name="Mino S."/>
            <person name="Fukazawa S."/>
            <person name="Sawabe T."/>
        </authorList>
    </citation>
    <scope>NUCLEOTIDE SEQUENCE [LARGE SCALE GENOMIC DNA]</scope>
    <source>
        <strain evidence="2 3">ISO32</strain>
    </source>
</reference>
<dbReference type="Proteomes" id="UP001321445">
    <property type="component" value="Chromosome"/>
</dbReference>
<organism evidence="2 3">
    <name type="scientific">Hydrogenimonas cancrithermarum</name>
    <dbReference type="NCBI Taxonomy" id="2993563"/>
    <lineage>
        <taxon>Bacteria</taxon>
        <taxon>Pseudomonadati</taxon>
        <taxon>Campylobacterota</taxon>
        <taxon>Epsilonproteobacteria</taxon>
        <taxon>Campylobacterales</taxon>
        <taxon>Hydrogenimonadaceae</taxon>
        <taxon>Hydrogenimonas</taxon>
    </lineage>
</organism>
<accession>A0ABM8FPD9</accession>
<feature type="signal peptide" evidence="1">
    <location>
        <begin position="1"/>
        <end position="20"/>
    </location>
</feature>
<sequence length="389" mass="44814">MKKTLLSLAAITAVTGSLSAASITLYQDTETGAIYTKPGAGRVEMGDFVSAKELHTERQRDLSKINKKLGVKVKSGVPTLKFSGTHYLGYTYTDDKTSTNADKSKFETRRNYFQVKAYWNKTDYMRTTLDTFQDVDGSWVVRLKYAYIYLNLEEYIPYTGVEFGQVHRPWIDWEEHHGWFYRSIAKTFIEEGEGAHLTDSADQGINFKTKMDYFSSEIGVFNGAGYHHGHEGNRMSYEWRLTANVLGTGKKHVHPTENEYFDLSFTGQINNQKNYNWYGLHAVYNQPSFLIAGMYVNYEDYVTEKSHNGWTINGEFRPTHKWALFARYDNFEYNSNDLTRNEIIAGAAYTYNKNVKFIANIFNIDDTNAAEGGNDVDQTKYMFTTEVHW</sequence>
<evidence type="ECO:0000313" key="3">
    <source>
        <dbReference type="Proteomes" id="UP001321445"/>
    </source>
</evidence>
<evidence type="ECO:0000313" key="2">
    <source>
        <dbReference type="EMBL" id="BDY13804.1"/>
    </source>
</evidence>
<dbReference type="RefSeq" id="WP_286336748.1">
    <property type="nucleotide sequence ID" value="NZ_AP027370.1"/>
</dbReference>
<dbReference type="EMBL" id="AP027370">
    <property type="protein sequence ID" value="BDY13804.1"/>
    <property type="molecule type" value="Genomic_DNA"/>
</dbReference>
<proteinExistence type="predicted"/>